<dbReference type="RefSeq" id="XP_003039631.1">
    <property type="nucleotide sequence ID" value="XM_003039585.1"/>
</dbReference>
<keyword evidence="3 6" id="KW-1133">Transmembrane helix</keyword>
<feature type="transmembrane region" description="Helical" evidence="6">
    <location>
        <begin position="246"/>
        <end position="265"/>
    </location>
</feature>
<dbReference type="VEuPathDB" id="FungiDB:NECHADRAFT_16483"/>
<dbReference type="HOGENOM" id="CLU_028200_0_3_1"/>
<dbReference type="AlphaFoldDB" id="C7ZPX4"/>
<feature type="transmembrane region" description="Helical" evidence="6">
    <location>
        <begin position="96"/>
        <end position="116"/>
    </location>
</feature>
<comment type="subcellular location">
    <subcellularLocation>
        <location evidence="1">Membrane</location>
        <topology evidence="1">Multi-pass membrane protein</topology>
    </subcellularLocation>
</comment>
<evidence type="ECO:0000256" key="1">
    <source>
        <dbReference type="ARBA" id="ARBA00004141"/>
    </source>
</evidence>
<dbReference type="Proteomes" id="UP000005206">
    <property type="component" value="Unassembled WGS sequence"/>
</dbReference>
<sequence>MKDRTASVYASVCVTLPFATLAVILRLTARPMTKAGYGYDDGLAILAFAGAVAFSTITLIWTLYYGLGRPLEDGPKNLTATATLEKSRLMLFCSEISYSFSIVLSQLTILMFYWRVFKFSSIRIPIQILLGASIVWLIMRVCITIFQCVPIQAFWDISSKGSKCTVNESAFSFATVLTHAVLDVLILVLPAVQIGKLRLRYGQKIAIIALFMVGVLVCIASIFVLIEVLRADATSTEMPLDVAMSMVWAVVEVNLAIVSSSVPMLRPLFRKLLPGSFLSSH</sequence>
<feature type="transmembrane region" description="Helical" evidence="6">
    <location>
        <begin position="128"/>
        <end position="155"/>
    </location>
</feature>
<comment type="similarity">
    <text evidence="5">Belongs to the SAT4 family.</text>
</comment>
<accession>C7ZPX4</accession>
<feature type="transmembrane region" description="Helical" evidence="6">
    <location>
        <begin position="170"/>
        <end position="193"/>
    </location>
</feature>
<dbReference type="InterPro" id="IPR049326">
    <property type="entry name" value="Rhodopsin_dom_fungi"/>
</dbReference>
<evidence type="ECO:0000313" key="9">
    <source>
        <dbReference type="Proteomes" id="UP000005206"/>
    </source>
</evidence>
<dbReference type="OrthoDB" id="5417844at2759"/>
<organism evidence="8 9">
    <name type="scientific">Fusarium vanettenii (strain ATCC MYA-4622 / CBS 123669 / FGSC 9596 / NRRL 45880 / 77-13-4)</name>
    <name type="common">Fusarium solani subsp. pisi</name>
    <dbReference type="NCBI Taxonomy" id="660122"/>
    <lineage>
        <taxon>Eukaryota</taxon>
        <taxon>Fungi</taxon>
        <taxon>Dikarya</taxon>
        <taxon>Ascomycota</taxon>
        <taxon>Pezizomycotina</taxon>
        <taxon>Sordariomycetes</taxon>
        <taxon>Hypocreomycetidae</taxon>
        <taxon>Hypocreales</taxon>
        <taxon>Nectriaceae</taxon>
        <taxon>Fusarium</taxon>
        <taxon>Fusarium solani species complex</taxon>
        <taxon>Fusarium vanettenii</taxon>
    </lineage>
</organism>
<keyword evidence="4 6" id="KW-0472">Membrane</keyword>
<name>C7ZPX4_FUSV7</name>
<evidence type="ECO:0000256" key="2">
    <source>
        <dbReference type="ARBA" id="ARBA00022692"/>
    </source>
</evidence>
<dbReference type="PANTHER" id="PTHR33048:SF47">
    <property type="entry name" value="INTEGRAL MEMBRANE PROTEIN-RELATED"/>
    <property type="match status" value="1"/>
</dbReference>
<evidence type="ECO:0000259" key="7">
    <source>
        <dbReference type="Pfam" id="PF20684"/>
    </source>
</evidence>
<proteinExistence type="inferred from homology"/>
<feature type="transmembrane region" description="Helical" evidence="6">
    <location>
        <begin position="6"/>
        <end position="25"/>
    </location>
</feature>
<evidence type="ECO:0000313" key="8">
    <source>
        <dbReference type="EMBL" id="EEU33918.1"/>
    </source>
</evidence>
<feature type="non-terminal residue" evidence="8">
    <location>
        <position position="281"/>
    </location>
</feature>
<feature type="transmembrane region" description="Helical" evidence="6">
    <location>
        <begin position="45"/>
        <end position="67"/>
    </location>
</feature>
<dbReference type="GeneID" id="9667159"/>
<dbReference type="EMBL" id="GG698975">
    <property type="protein sequence ID" value="EEU33918.1"/>
    <property type="molecule type" value="Genomic_DNA"/>
</dbReference>
<evidence type="ECO:0000256" key="4">
    <source>
        <dbReference type="ARBA" id="ARBA00023136"/>
    </source>
</evidence>
<dbReference type="eggNOG" id="ENOG502SSAC">
    <property type="taxonomic scope" value="Eukaryota"/>
</dbReference>
<dbReference type="PANTHER" id="PTHR33048">
    <property type="entry name" value="PTH11-LIKE INTEGRAL MEMBRANE PROTEIN (AFU_ORTHOLOGUE AFUA_5G11245)"/>
    <property type="match status" value="1"/>
</dbReference>
<keyword evidence="2 6" id="KW-0812">Transmembrane</keyword>
<dbReference type="InterPro" id="IPR052337">
    <property type="entry name" value="SAT4-like"/>
</dbReference>
<feature type="transmembrane region" description="Helical" evidence="6">
    <location>
        <begin position="205"/>
        <end position="226"/>
    </location>
</feature>
<dbReference type="InParanoid" id="C7ZPX4"/>
<reference evidence="8 9" key="1">
    <citation type="journal article" date="2009" name="PLoS Genet.">
        <title>The genome of Nectria haematococca: contribution of supernumerary chromosomes to gene expansion.</title>
        <authorList>
            <person name="Coleman J.J."/>
            <person name="Rounsley S.D."/>
            <person name="Rodriguez-Carres M."/>
            <person name="Kuo A."/>
            <person name="Wasmann C.C."/>
            <person name="Grimwood J."/>
            <person name="Schmutz J."/>
            <person name="Taga M."/>
            <person name="White G.J."/>
            <person name="Zhou S."/>
            <person name="Schwartz D.C."/>
            <person name="Freitag M."/>
            <person name="Ma L.J."/>
            <person name="Danchin E.G."/>
            <person name="Henrissat B."/>
            <person name="Coutinho P.M."/>
            <person name="Nelson D.R."/>
            <person name="Straney D."/>
            <person name="Napoli C.A."/>
            <person name="Barker B.M."/>
            <person name="Gribskov M."/>
            <person name="Rep M."/>
            <person name="Kroken S."/>
            <person name="Molnar I."/>
            <person name="Rensing C."/>
            <person name="Kennell J.C."/>
            <person name="Zamora J."/>
            <person name="Farman M.L."/>
            <person name="Selker E.U."/>
            <person name="Salamov A."/>
            <person name="Shapiro H."/>
            <person name="Pangilinan J."/>
            <person name="Lindquist E."/>
            <person name="Lamers C."/>
            <person name="Grigoriev I.V."/>
            <person name="Geiser D.M."/>
            <person name="Covert S.F."/>
            <person name="Temporini E."/>
            <person name="Vanetten H.D."/>
        </authorList>
    </citation>
    <scope>NUCLEOTIDE SEQUENCE [LARGE SCALE GENOMIC DNA]</scope>
    <source>
        <strain evidence="9">ATCC MYA-4622 / CBS 123669 / FGSC 9596 / NRRL 45880 / 77-13-4</strain>
    </source>
</reference>
<dbReference type="Pfam" id="PF20684">
    <property type="entry name" value="Fung_rhodopsin"/>
    <property type="match status" value="1"/>
</dbReference>
<evidence type="ECO:0000256" key="3">
    <source>
        <dbReference type="ARBA" id="ARBA00022989"/>
    </source>
</evidence>
<dbReference type="GO" id="GO:0016020">
    <property type="term" value="C:membrane"/>
    <property type="evidence" value="ECO:0007669"/>
    <property type="project" value="UniProtKB-SubCell"/>
</dbReference>
<protein>
    <recommendedName>
        <fullName evidence="7">Rhodopsin domain-containing protein</fullName>
    </recommendedName>
</protein>
<evidence type="ECO:0000256" key="5">
    <source>
        <dbReference type="ARBA" id="ARBA00038359"/>
    </source>
</evidence>
<feature type="domain" description="Rhodopsin" evidence="7">
    <location>
        <begin position="25"/>
        <end position="271"/>
    </location>
</feature>
<keyword evidence="9" id="KW-1185">Reference proteome</keyword>
<dbReference type="KEGG" id="nhe:NECHADRAFT_16483"/>
<gene>
    <name evidence="8" type="ORF">NECHADRAFT_16483</name>
</gene>
<evidence type="ECO:0000256" key="6">
    <source>
        <dbReference type="SAM" id="Phobius"/>
    </source>
</evidence>
<dbReference type="OMA" id="RRETHCH"/>